<dbReference type="PANTHER" id="PTHR28208">
    <property type="entry name" value="PHOSPHATIDATE PHOSPHATASE APP1"/>
    <property type="match status" value="1"/>
</dbReference>
<proteinExistence type="predicted"/>
<dbReference type="Pfam" id="PF09949">
    <property type="entry name" value="APP1_cat"/>
    <property type="match status" value="1"/>
</dbReference>
<dbReference type="GO" id="GO:0008195">
    <property type="term" value="F:phosphatidate phosphatase activity"/>
    <property type="evidence" value="ECO:0007669"/>
    <property type="project" value="InterPro"/>
</dbReference>
<feature type="region of interest" description="Disordered" evidence="1">
    <location>
        <begin position="23"/>
        <end position="53"/>
    </location>
</feature>
<dbReference type="AlphaFoldDB" id="A0A8H7LBN3"/>
<feature type="region of interest" description="Disordered" evidence="1">
    <location>
        <begin position="485"/>
        <end position="543"/>
    </location>
</feature>
<evidence type="ECO:0000313" key="4">
    <source>
        <dbReference type="Proteomes" id="UP000649328"/>
    </source>
</evidence>
<dbReference type="InterPro" id="IPR019236">
    <property type="entry name" value="APP1_cat"/>
</dbReference>
<dbReference type="Proteomes" id="UP000649328">
    <property type="component" value="Unassembled WGS sequence"/>
</dbReference>
<dbReference type="OrthoDB" id="541883at2759"/>
<dbReference type="PANTHER" id="PTHR28208:SF3">
    <property type="entry name" value="PHOSPHATIDATE PHOSPHATASE APP1"/>
    <property type="match status" value="1"/>
</dbReference>
<name>A0A8H7LBN3_9ASCO</name>
<dbReference type="GO" id="GO:0030479">
    <property type="term" value="C:actin cortical patch"/>
    <property type="evidence" value="ECO:0007669"/>
    <property type="project" value="TreeGrafter"/>
</dbReference>
<dbReference type="EMBL" id="JACBPP010000004">
    <property type="protein sequence ID" value="KAF8002459.1"/>
    <property type="molecule type" value="Genomic_DNA"/>
</dbReference>
<feature type="domain" description="Phosphatidate phosphatase APP1 catalytic" evidence="2">
    <location>
        <begin position="306"/>
        <end position="456"/>
    </location>
</feature>
<keyword evidence="4" id="KW-1185">Reference proteome</keyword>
<feature type="compositionally biased region" description="Polar residues" evidence="1">
    <location>
        <begin position="23"/>
        <end position="43"/>
    </location>
</feature>
<protein>
    <recommendedName>
        <fullName evidence="2">Phosphatidate phosphatase APP1 catalytic domain-containing protein</fullName>
    </recommendedName>
</protein>
<dbReference type="InterPro" id="IPR017210">
    <property type="entry name" value="APP1"/>
</dbReference>
<accession>A0A8H7LBN3</accession>
<evidence type="ECO:0000259" key="2">
    <source>
        <dbReference type="Pfam" id="PF09949"/>
    </source>
</evidence>
<evidence type="ECO:0000256" key="1">
    <source>
        <dbReference type="SAM" id="MobiDB-lite"/>
    </source>
</evidence>
<feature type="compositionally biased region" description="Low complexity" evidence="1">
    <location>
        <begin position="487"/>
        <end position="498"/>
    </location>
</feature>
<dbReference type="PIRSF" id="PIRSF037464">
    <property type="entry name" value="UCP037464_APP1"/>
    <property type="match status" value="1"/>
</dbReference>
<organism evidence="3 4">
    <name type="scientific">Metschnikowia pulcherrima</name>
    <dbReference type="NCBI Taxonomy" id="27326"/>
    <lineage>
        <taxon>Eukaryota</taxon>
        <taxon>Fungi</taxon>
        <taxon>Dikarya</taxon>
        <taxon>Ascomycota</taxon>
        <taxon>Saccharomycotina</taxon>
        <taxon>Pichiomycetes</taxon>
        <taxon>Metschnikowiaceae</taxon>
        <taxon>Metschnikowia</taxon>
    </lineage>
</organism>
<evidence type="ECO:0000313" key="3">
    <source>
        <dbReference type="EMBL" id="KAF8002459.1"/>
    </source>
</evidence>
<comment type="caution">
    <text evidence="3">The sequence shown here is derived from an EMBL/GenBank/DDBJ whole genome shotgun (WGS) entry which is preliminary data.</text>
</comment>
<feature type="region of interest" description="Disordered" evidence="1">
    <location>
        <begin position="578"/>
        <end position="619"/>
    </location>
</feature>
<sequence length="683" mass="75629">MIPAQTSTKSIHDLDTLDYSTLTNNGTSNETLKTTASDDSASTLRPPVSPTLQAAGSRRQRLLGFARATRDTYIPRIATSVTLLASGVAPRSLDVLYDEYGLPVTFPNDTTFTLFPSYTREVTASESPTGSAGYLVSVRGWMWCPGLMLRKNRLVLSLAKQVTKGRSSRAAQSAVDRLNHDPNLLQDSSRDTLDDYNDIESIASSSYSVTSSAASELASVDQLIKERLSSFIARSIPKAHLQVVIGASDPSKACSLCEKSLFTDINGHFECDIFTHYEPSVIQVTCKNDETITTCQEVHIMPVAGFGVISDIDDTVKLTGVIGDKRELLNKILVGNIQTWNIPQVVAWYQDIFSTLDATFHYVSNSPWQLFSLISQYFESVKLPRGSVHLKQYSGNIITSLMEPSSSRKSIALRKILKDFPNKKFICIGDSGEQDMEAYTDLAKNYPDRIVAIFIRAVPDSFSNIDDAKVLAELKWMATDWEKRQSLKPSLSSKSQTPDMIGLSETQASSTSKERVKRLPPMVPRKPSSLKGNTVPKIPPLPERRYMISNEHAKSDSEIDKGASLAPKQIEAKEFLKSQTLPPHAKLASPPPPPPARRRKPPMEDSEYKTAQGLSDLGKKAGESLTLTYGVDDYFELEEVDARGAMWIQRVQEALHDLDGTNTKLTFFEDSDEDFFKTALKNL</sequence>
<gene>
    <name evidence="3" type="ORF">HF325_003424</name>
</gene>
<dbReference type="InterPro" id="IPR052935">
    <property type="entry name" value="Mg2+_PAP"/>
</dbReference>
<reference evidence="3" key="1">
    <citation type="submission" date="2020-10" db="EMBL/GenBank/DDBJ databases">
        <title>The Whole-Genome Sequence of Metschnikowia persimmonesis, a Novel Endophytic Yeast Species Isolated from Medicinal Plant Diospyros kaki Thumb.</title>
        <authorList>
            <person name="Rahmat E."/>
            <person name="Kang Y."/>
        </authorList>
    </citation>
    <scope>NUCLEOTIDE SEQUENCE</scope>
    <source>
        <strain evidence="3">KIOM G15050</strain>
    </source>
</reference>